<keyword evidence="2" id="KW-0378">Hydrolase</keyword>
<feature type="domain" description="Amidohydrolase-related" evidence="1">
    <location>
        <begin position="35"/>
        <end position="317"/>
    </location>
</feature>
<gene>
    <name evidence="2" type="ORF">FB475_2954</name>
</gene>
<sequence length="345" mass="36157">MTTWVFEGTVLPSGDTTRLTFGATTDGEPLPGRYAVPGLVDSHCHLTLAATPDGPVPRGEDFAAERLTELAEAGVSALRDVGGNRDVTLRLARSADDGRPLVLAAGRFLAPAGVYFPRAYEPVAPEDLLAAVEAEIADGATWLKLVGDFPEVGPDGPIRGSKISPTYDLDLVAAMLELAHSRNARVAAHVNTDHVTGLIQAGIDSVEHGTALTEQDLEVLGARGGAWTPTLCASVSPSPDETPEQRARREERSAYLASILPLAERYGVRVLTGSDVVGTVAGEIDMLVKHGLSVEQAITAASTGAQEYLGLSGAGNLVTYDADPREHPGVLAQPAAVVLNHRRIA</sequence>
<dbReference type="EMBL" id="VFMM01000001">
    <property type="protein sequence ID" value="TQJ18802.1"/>
    <property type="molecule type" value="Genomic_DNA"/>
</dbReference>
<dbReference type="PANTHER" id="PTHR43135:SF4">
    <property type="entry name" value="AMIDOHYDROLASE-RELATED DOMAIN-CONTAINING PROTEIN"/>
    <property type="match status" value="1"/>
</dbReference>
<dbReference type="InterPro" id="IPR006680">
    <property type="entry name" value="Amidohydro-rel"/>
</dbReference>
<keyword evidence="3" id="KW-1185">Reference proteome</keyword>
<dbReference type="OrthoDB" id="3514520at2"/>
<dbReference type="Pfam" id="PF01979">
    <property type="entry name" value="Amidohydro_1"/>
    <property type="match status" value="1"/>
</dbReference>
<protein>
    <submittedName>
        <fullName evidence="2">Imidazolonepropionase-like amidohydrolase</fullName>
    </submittedName>
</protein>
<evidence type="ECO:0000313" key="2">
    <source>
        <dbReference type="EMBL" id="TQJ18802.1"/>
    </source>
</evidence>
<evidence type="ECO:0000313" key="3">
    <source>
        <dbReference type="Proteomes" id="UP000316298"/>
    </source>
</evidence>
<organism evidence="2 3">
    <name type="scientific">Kribbella jejuensis</name>
    <dbReference type="NCBI Taxonomy" id="236068"/>
    <lineage>
        <taxon>Bacteria</taxon>
        <taxon>Bacillati</taxon>
        <taxon>Actinomycetota</taxon>
        <taxon>Actinomycetes</taxon>
        <taxon>Propionibacteriales</taxon>
        <taxon>Kribbellaceae</taxon>
        <taxon>Kribbella</taxon>
    </lineage>
</organism>
<dbReference type="Gene3D" id="3.20.20.140">
    <property type="entry name" value="Metal-dependent hydrolases"/>
    <property type="match status" value="1"/>
</dbReference>
<dbReference type="Proteomes" id="UP000316298">
    <property type="component" value="Unassembled WGS sequence"/>
</dbReference>
<proteinExistence type="predicted"/>
<dbReference type="AlphaFoldDB" id="A0A542ETW4"/>
<dbReference type="SUPFAM" id="SSF51556">
    <property type="entry name" value="Metallo-dependent hydrolases"/>
    <property type="match status" value="1"/>
</dbReference>
<evidence type="ECO:0000259" key="1">
    <source>
        <dbReference type="Pfam" id="PF01979"/>
    </source>
</evidence>
<dbReference type="PANTHER" id="PTHR43135">
    <property type="entry name" value="ALPHA-D-RIBOSE 1-METHYLPHOSPHONATE 5-TRIPHOSPHATE DIPHOSPHATASE"/>
    <property type="match status" value="1"/>
</dbReference>
<comment type="caution">
    <text evidence="2">The sequence shown here is derived from an EMBL/GenBank/DDBJ whole genome shotgun (WGS) entry which is preliminary data.</text>
</comment>
<dbReference type="RefSeq" id="WP_141856332.1">
    <property type="nucleotide sequence ID" value="NZ_BAAAKA010000002.1"/>
</dbReference>
<dbReference type="GO" id="GO:0016787">
    <property type="term" value="F:hydrolase activity"/>
    <property type="evidence" value="ECO:0007669"/>
    <property type="project" value="UniProtKB-KW"/>
</dbReference>
<reference evidence="2 3" key="1">
    <citation type="submission" date="2019-06" db="EMBL/GenBank/DDBJ databases">
        <title>Sequencing the genomes of 1000 actinobacteria strains.</title>
        <authorList>
            <person name="Klenk H.-P."/>
        </authorList>
    </citation>
    <scope>NUCLEOTIDE SEQUENCE [LARGE SCALE GENOMIC DNA]</scope>
    <source>
        <strain evidence="2 3">DSM 17305</strain>
    </source>
</reference>
<accession>A0A542ETW4</accession>
<name>A0A542ETW4_9ACTN</name>
<dbReference type="InterPro" id="IPR032466">
    <property type="entry name" value="Metal_Hydrolase"/>
</dbReference>
<dbReference type="InterPro" id="IPR051781">
    <property type="entry name" value="Metallo-dep_Hydrolase"/>
</dbReference>